<dbReference type="STRING" id="638302.HMPREF0908_1589"/>
<accession>C4V4Z5</accession>
<dbReference type="AlphaFoldDB" id="C4V4Z5"/>
<dbReference type="RefSeq" id="WP_006690323.1">
    <property type="nucleotide sequence ID" value="NZ_GG694006.1"/>
</dbReference>
<dbReference type="eggNOG" id="ENOG5032VTU">
    <property type="taxonomic scope" value="Bacteria"/>
</dbReference>
<keyword evidence="3" id="KW-1185">Reference proteome</keyword>
<evidence type="ECO:0008006" key="4">
    <source>
        <dbReference type="Google" id="ProtNLM"/>
    </source>
</evidence>
<dbReference type="EMBL" id="ACLA01000022">
    <property type="protein sequence ID" value="EEQ48043.1"/>
    <property type="molecule type" value="Genomic_DNA"/>
</dbReference>
<evidence type="ECO:0000313" key="3">
    <source>
        <dbReference type="Proteomes" id="UP000005309"/>
    </source>
</evidence>
<name>C4V4Z5_9FIRM</name>
<dbReference type="HOGENOM" id="CLU_137779_0_1_9"/>
<evidence type="ECO:0000256" key="1">
    <source>
        <dbReference type="SAM" id="MobiDB-lite"/>
    </source>
</evidence>
<feature type="region of interest" description="Disordered" evidence="1">
    <location>
        <begin position="113"/>
        <end position="138"/>
    </location>
</feature>
<gene>
    <name evidence="2" type="ORF">HMPREF0908_1589</name>
</gene>
<protein>
    <recommendedName>
        <fullName evidence="4">Flagellar operon protein TIGR03826</fullName>
    </recommendedName>
</protein>
<proteinExistence type="predicted"/>
<dbReference type="Proteomes" id="UP000005309">
    <property type="component" value="Unassembled WGS sequence"/>
</dbReference>
<dbReference type="OrthoDB" id="1739831at2"/>
<comment type="caution">
    <text evidence="2">The sequence shown here is derived from an EMBL/GenBank/DDBJ whole genome shotgun (WGS) entry which is preliminary data.</text>
</comment>
<sequence length="138" mass="15581">MAGKMKNCSSCGKVFIAINNSRVCPDCREKEEQWEKEIIEYVREHPKSQIPEIVEATGVQEPIIRRMIREGRFLSSNVELFYPCEKCGSPIQKGQYCDKCQKEMREELQAAIGKQSASGMRTAKDGSGRRGYVTLGGK</sequence>
<reference evidence="2 3" key="1">
    <citation type="submission" date="2009-04" db="EMBL/GenBank/DDBJ databases">
        <authorList>
            <person name="Qin X."/>
            <person name="Bachman B."/>
            <person name="Battles P."/>
            <person name="Bell A."/>
            <person name="Bess C."/>
            <person name="Bickham C."/>
            <person name="Chaboub L."/>
            <person name="Chen D."/>
            <person name="Coyle M."/>
            <person name="Deiros D.R."/>
            <person name="Dinh H."/>
            <person name="Forbes L."/>
            <person name="Fowler G."/>
            <person name="Francisco L."/>
            <person name="Fu Q."/>
            <person name="Gubbala S."/>
            <person name="Hale W."/>
            <person name="Han Y."/>
            <person name="Hemphill L."/>
            <person name="Highlander S.K."/>
            <person name="Hirani K."/>
            <person name="Hogues M."/>
            <person name="Jackson L."/>
            <person name="Jakkamsetti A."/>
            <person name="Javaid M."/>
            <person name="Jiang H."/>
            <person name="Korchina V."/>
            <person name="Kovar C."/>
            <person name="Lara F."/>
            <person name="Lee S."/>
            <person name="Mata R."/>
            <person name="Mathew T."/>
            <person name="Moen C."/>
            <person name="Morales K."/>
            <person name="Munidasa M."/>
            <person name="Nazareth L."/>
            <person name="Ngo R."/>
            <person name="Nguyen L."/>
            <person name="Okwuonu G."/>
            <person name="Ongeri F."/>
            <person name="Patil S."/>
            <person name="Petrosino J."/>
            <person name="Pham C."/>
            <person name="Pham P."/>
            <person name="Pu L.-L."/>
            <person name="Puazo M."/>
            <person name="Raj R."/>
            <person name="Reid J."/>
            <person name="Rouhana J."/>
            <person name="Saada N."/>
            <person name="Shang Y."/>
            <person name="Simmons D."/>
            <person name="Thornton R."/>
            <person name="Warren J."/>
            <person name="Weissenberger G."/>
            <person name="Zhang J."/>
            <person name="Zhang L."/>
            <person name="Zhou C."/>
            <person name="Zhu D."/>
            <person name="Muzny D."/>
            <person name="Worley K."/>
            <person name="Gibbs R."/>
        </authorList>
    </citation>
    <scope>NUCLEOTIDE SEQUENCE [LARGE SCALE GENOMIC DNA]</scope>
    <source>
        <strain evidence="2 3">ATCC 43531</strain>
    </source>
</reference>
<evidence type="ECO:0000313" key="2">
    <source>
        <dbReference type="EMBL" id="EEQ48043.1"/>
    </source>
</evidence>
<organism evidence="2 3">
    <name type="scientific">Selenomonas flueggei ATCC 43531</name>
    <dbReference type="NCBI Taxonomy" id="638302"/>
    <lineage>
        <taxon>Bacteria</taxon>
        <taxon>Bacillati</taxon>
        <taxon>Bacillota</taxon>
        <taxon>Negativicutes</taxon>
        <taxon>Selenomonadales</taxon>
        <taxon>Selenomonadaceae</taxon>
        <taxon>Selenomonas</taxon>
    </lineage>
</organism>